<proteinExistence type="predicted"/>
<sequence>MHLKQKGHVLSVLLIYTITTITLAVHSSSSSALHSDRKSVLPIKGLRERLNLNSELERKTRNLLLLNFVNRHGSEYKLQTNMAPALIRLSERNKPKRSDPPNKECNKGRIEHFTPGKFYIPGQLETNPVGYQADSASVQTEGRVEVRGQRLSASKETWQKLKPVVDCGDDAMTLTVRRRRAVQLQLSRVNESSVPLSQPPPQCGYSVQNTWRDLSLMARYDACHVKQEEDRFVLPLLWGGTPVEMSCPAPQTQTQAWALGLASLCCSMHGLAVTVQGLHAAKDLRVNVRGEWTPLLELVERCGYTVERRDAETIIAAPFITCGTTEKDGKHTLSLQIEENTFTVACPVSPP</sequence>
<dbReference type="GO" id="GO:0007339">
    <property type="term" value="P:binding of sperm to zona pellucida"/>
    <property type="evidence" value="ECO:0007669"/>
    <property type="project" value="TreeGrafter"/>
</dbReference>
<reference evidence="1 2" key="2">
    <citation type="journal article" date="2023" name="Mol. Biol. Evol.">
        <title>Genomics of Secondarily Temperate Adaptation in the Only Non-Antarctic Icefish.</title>
        <authorList>
            <person name="Rivera-Colon A.G."/>
            <person name="Rayamajhi N."/>
            <person name="Minhas B.F."/>
            <person name="Madrigal G."/>
            <person name="Bilyk K.T."/>
            <person name="Yoon V."/>
            <person name="Hune M."/>
            <person name="Gregory S."/>
            <person name="Cheng C.H.C."/>
            <person name="Catchen J.M."/>
        </authorList>
    </citation>
    <scope>NUCLEOTIDE SEQUENCE [LARGE SCALE GENOMIC DNA]</scope>
    <source>
        <strain evidence="1">JMC-PN-2008</strain>
    </source>
</reference>
<dbReference type="AlphaFoldDB" id="A0AAN7X9E5"/>
<gene>
    <name evidence="1" type="ORF">PBY51_008267</name>
</gene>
<dbReference type="PANTHER" id="PTHR23343:SF117">
    <property type="entry name" value="ZONA PELLUCIDA SPERM-BINDING PROTEIN 4-LIKE ISOFORM X1"/>
    <property type="match status" value="1"/>
</dbReference>
<dbReference type="GO" id="GO:0060468">
    <property type="term" value="P:prevention of polyspermy"/>
    <property type="evidence" value="ECO:0007669"/>
    <property type="project" value="TreeGrafter"/>
</dbReference>
<dbReference type="InterPro" id="IPR051148">
    <property type="entry name" value="Zona_Pellucida_Domain_gp"/>
</dbReference>
<accession>A0AAN7X9E5</accession>
<evidence type="ECO:0000313" key="2">
    <source>
        <dbReference type="Proteomes" id="UP001346869"/>
    </source>
</evidence>
<name>A0AAN7X9E5_ELEMC</name>
<dbReference type="GO" id="GO:0035805">
    <property type="term" value="C:egg coat"/>
    <property type="evidence" value="ECO:0007669"/>
    <property type="project" value="TreeGrafter"/>
</dbReference>
<dbReference type="Proteomes" id="UP001346869">
    <property type="component" value="Unassembled WGS sequence"/>
</dbReference>
<dbReference type="GO" id="GO:0032190">
    <property type="term" value="F:acrosin binding"/>
    <property type="evidence" value="ECO:0007669"/>
    <property type="project" value="TreeGrafter"/>
</dbReference>
<evidence type="ECO:0000313" key="1">
    <source>
        <dbReference type="EMBL" id="KAK5856687.1"/>
    </source>
</evidence>
<reference evidence="1 2" key="1">
    <citation type="journal article" date="2023" name="Genes (Basel)">
        <title>Chromosome-Level Genome Assembly and Circadian Gene Repertoire of the Patagonia Blennie Eleginops maclovinus-The Closest Ancestral Proxy of Antarctic Cryonotothenioids.</title>
        <authorList>
            <person name="Cheng C.C."/>
            <person name="Rivera-Colon A.G."/>
            <person name="Minhas B.F."/>
            <person name="Wilson L."/>
            <person name="Rayamajhi N."/>
            <person name="Vargas-Chacoff L."/>
            <person name="Catchen J.M."/>
        </authorList>
    </citation>
    <scope>NUCLEOTIDE SEQUENCE [LARGE SCALE GENOMIC DNA]</scope>
    <source>
        <strain evidence="1">JMC-PN-2008</strain>
    </source>
</reference>
<dbReference type="EMBL" id="JAUZQC010000017">
    <property type="protein sequence ID" value="KAK5856687.1"/>
    <property type="molecule type" value="Genomic_DNA"/>
</dbReference>
<dbReference type="PANTHER" id="PTHR23343">
    <property type="entry name" value="ZONA PELLUCIDA SPERM-BINDING PROTEIN"/>
    <property type="match status" value="1"/>
</dbReference>
<comment type="caution">
    <text evidence="1">The sequence shown here is derived from an EMBL/GenBank/DDBJ whole genome shotgun (WGS) entry which is preliminary data.</text>
</comment>
<dbReference type="GO" id="GO:0035804">
    <property type="term" value="F:structural constituent of egg coat"/>
    <property type="evidence" value="ECO:0007669"/>
    <property type="project" value="TreeGrafter"/>
</dbReference>
<organism evidence="1 2">
    <name type="scientific">Eleginops maclovinus</name>
    <name type="common">Patagonian blennie</name>
    <name type="synonym">Eleginus maclovinus</name>
    <dbReference type="NCBI Taxonomy" id="56733"/>
    <lineage>
        <taxon>Eukaryota</taxon>
        <taxon>Metazoa</taxon>
        <taxon>Chordata</taxon>
        <taxon>Craniata</taxon>
        <taxon>Vertebrata</taxon>
        <taxon>Euteleostomi</taxon>
        <taxon>Actinopterygii</taxon>
        <taxon>Neopterygii</taxon>
        <taxon>Teleostei</taxon>
        <taxon>Neoteleostei</taxon>
        <taxon>Acanthomorphata</taxon>
        <taxon>Eupercaria</taxon>
        <taxon>Perciformes</taxon>
        <taxon>Notothenioidei</taxon>
        <taxon>Eleginopidae</taxon>
        <taxon>Eleginops</taxon>
    </lineage>
</organism>
<protein>
    <submittedName>
        <fullName evidence="1">Uncharacterized protein</fullName>
    </submittedName>
</protein>
<keyword evidence="2" id="KW-1185">Reference proteome</keyword>